<dbReference type="SUPFAM" id="SSF55394">
    <property type="entry name" value="Bactericidal permeability-increasing protein, BPI"/>
    <property type="match status" value="1"/>
</dbReference>
<dbReference type="PANTHER" id="PTHR46019">
    <property type="entry name" value="BPI FOLD-CONTAINING FAMILY B MEMBER 4-RELATED"/>
    <property type="match status" value="1"/>
</dbReference>
<keyword evidence="3" id="KW-1185">Reference proteome</keyword>
<dbReference type="AlphaFoldDB" id="A0A8T1TC03"/>
<dbReference type="InterPro" id="IPR051660">
    <property type="entry name" value="BPI_fold-BPI/LBP"/>
</dbReference>
<dbReference type="InterPro" id="IPR001124">
    <property type="entry name" value="Lipid-bd_serum_glycop_C"/>
</dbReference>
<dbReference type="OrthoDB" id="9623596at2759"/>
<dbReference type="SMART" id="SM00329">
    <property type="entry name" value="BPI2"/>
    <property type="match status" value="1"/>
</dbReference>
<dbReference type="EMBL" id="JAHGAV010000017">
    <property type="protein sequence ID" value="KAG6938460.1"/>
    <property type="molecule type" value="Genomic_DNA"/>
</dbReference>
<evidence type="ECO:0000313" key="2">
    <source>
        <dbReference type="EMBL" id="KAG6938460.1"/>
    </source>
</evidence>
<protein>
    <submittedName>
        <fullName evidence="2">BPI fold containing family B, member 6</fullName>
    </submittedName>
</protein>
<feature type="non-terminal residue" evidence="2">
    <location>
        <position position="152"/>
    </location>
</feature>
<dbReference type="InterPro" id="IPR017943">
    <property type="entry name" value="Bactericidal_perm-incr_a/b_dom"/>
</dbReference>
<reference evidence="2 3" key="1">
    <citation type="journal article" date="2020" name="G3 (Bethesda)">
        <title>Draft Genome of the Common Snapping Turtle, Chelydra serpentina, a Model for Phenotypic Plasticity in Reptiles.</title>
        <authorList>
            <person name="Das D."/>
            <person name="Singh S.K."/>
            <person name="Bierstedt J."/>
            <person name="Erickson A."/>
            <person name="Galli G.L.J."/>
            <person name="Crossley D.A. 2nd"/>
            <person name="Rhen T."/>
        </authorList>
    </citation>
    <scope>NUCLEOTIDE SEQUENCE [LARGE SCALE GENOMIC DNA]</scope>
    <source>
        <strain evidence="2">KW</strain>
    </source>
</reference>
<proteinExistence type="predicted"/>
<name>A0A8T1TC03_CHESE</name>
<accession>A0A8T1TC03</accession>
<dbReference type="Proteomes" id="UP000765507">
    <property type="component" value="Unassembled WGS sequence"/>
</dbReference>
<dbReference type="PANTHER" id="PTHR46019:SF2">
    <property type="entry name" value="BPI FOLD-CONTAINING FAMILY B MEMBER 6"/>
    <property type="match status" value="1"/>
</dbReference>
<evidence type="ECO:0000259" key="1">
    <source>
        <dbReference type="SMART" id="SM00329"/>
    </source>
</evidence>
<dbReference type="Pfam" id="PF02886">
    <property type="entry name" value="LBP_BPI_CETP_C"/>
    <property type="match status" value="1"/>
</dbReference>
<sequence length="152" mass="16417">LSESLPPSQPMAIEIRITKPPVLTMQQDKGLVHLFGTAEFLTSQPGAARESLFVLNIHINLDTQFSIQEEKLRISLALDSLYEMALAASSVGTFAELPVKGFLVNIIEAAYVPAINGALQEGIPLPNLLGIKYENADISMSENALVLNVKAT</sequence>
<comment type="caution">
    <text evidence="2">The sequence shown here is derived from an EMBL/GenBank/DDBJ whole genome shotgun (WGS) entry which is preliminary data.</text>
</comment>
<feature type="domain" description="Lipid-binding serum glycoprotein C-terminal" evidence="1">
    <location>
        <begin position="1"/>
        <end position="149"/>
    </location>
</feature>
<evidence type="ECO:0000313" key="3">
    <source>
        <dbReference type="Proteomes" id="UP000765507"/>
    </source>
</evidence>
<gene>
    <name evidence="2" type="primary">BPIFB6</name>
    <name evidence="2" type="ORF">G0U57_005721</name>
</gene>
<dbReference type="GO" id="GO:0008289">
    <property type="term" value="F:lipid binding"/>
    <property type="evidence" value="ECO:0007669"/>
    <property type="project" value="InterPro"/>
</dbReference>
<organism evidence="2 3">
    <name type="scientific">Chelydra serpentina</name>
    <name type="common">Snapping turtle</name>
    <name type="synonym">Testudo serpentina</name>
    <dbReference type="NCBI Taxonomy" id="8475"/>
    <lineage>
        <taxon>Eukaryota</taxon>
        <taxon>Metazoa</taxon>
        <taxon>Chordata</taxon>
        <taxon>Craniata</taxon>
        <taxon>Vertebrata</taxon>
        <taxon>Euteleostomi</taxon>
        <taxon>Archelosauria</taxon>
        <taxon>Testudinata</taxon>
        <taxon>Testudines</taxon>
        <taxon>Cryptodira</taxon>
        <taxon>Durocryptodira</taxon>
        <taxon>Americhelydia</taxon>
        <taxon>Chelydroidea</taxon>
        <taxon>Chelydridae</taxon>
        <taxon>Chelydra</taxon>
    </lineage>
</organism>
<dbReference type="Gene3D" id="3.15.20.10">
    <property type="entry name" value="Bactericidal permeability-increasing protein, domain 2"/>
    <property type="match status" value="1"/>
</dbReference>